<keyword evidence="1" id="KW-0732">Signal</keyword>
<dbReference type="EMBL" id="QAPG01010711">
    <property type="protein sequence ID" value="TDZ13721.1"/>
    <property type="molecule type" value="Genomic_DNA"/>
</dbReference>
<feature type="chain" id="PRO_5020239279" evidence="1">
    <location>
        <begin position="19"/>
        <end position="88"/>
    </location>
</feature>
<proteinExistence type="predicted"/>
<evidence type="ECO:0000313" key="3">
    <source>
        <dbReference type="Proteomes" id="UP000295083"/>
    </source>
</evidence>
<feature type="signal peptide" evidence="1">
    <location>
        <begin position="1"/>
        <end position="18"/>
    </location>
</feature>
<keyword evidence="3" id="KW-1185">Reference proteome</keyword>
<gene>
    <name evidence="2" type="ORF">C8035_v009147</name>
</gene>
<dbReference type="AlphaFoldDB" id="A0A4R8PNN5"/>
<sequence>MKFFYVVAFAVSIVGVLAMPADEASKANDRFVETVARATRTKNKAPADPFPGNVARANVDAVIAERDPKDVRNGARVKPFTGDIAFTG</sequence>
<dbReference type="Proteomes" id="UP000295083">
    <property type="component" value="Unassembled WGS sequence"/>
</dbReference>
<evidence type="ECO:0000313" key="2">
    <source>
        <dbReference type="EMBL" id="TDZ13721.1"/>
    </source>
</evidence>
<accession>A0A4R8PNN5</accession>
<reference evidence="2 3" key="1">
    <citation type="submission" date="2018-11" db="EMBL/GenBank/DDBJ databases">
        <title>Genome sequence and assembly of Colletotrichum spinosum.</title>
        <authorList>
            <person name="Gan P."/>
            <person name="Shirasu K."/>
        </authorList>
    </citation>
    <scope>NUCLEOTIDE SEQUENCE [LARGE SCALE GENOMIC DNA]</scope>
    <source>
        <strain evidence="2 3">CBS 515.97</strain>
    </source>
</reference>
<evidence type="ECO:0000256" key="1">
    <source>
        <dbReference type="SAM" id="SignalP"/>
    </source>
</evidence>
<protein>
    <submittedName>
        <fullName evidence="2">Uncharacterized protein</fullName>
    </submittedName>
</protein>
<name>A0A4R8PNN5_9PEZI</name>
<organism evidence="2 3">
    <name type="scientific">Colletotrichum spinosum</name>
    <dbReference type="NCBI Taxonomy" id="1347390"/>
    <lineage>
        <taxon>Eukaryota</taxon>
        <taxon>Fungi</taxon>
        <taxon>Dikarya</taxon>
        <taxon>Ascomycota</taxon>
        <taxon>Pezizomycotina</taxon>
        <taxon>Sordariomycetes</taxon>
        <taxon>Hypocreomycetidae</taxon>
        <taxon>Glomerellales</taxon>
        <taxon>Glomerellaceae</taxon>
        <taxon>Colletotrichum</taxon>
        <taxon>Colletotrichum orbiculare species complex</taxon>
    </lineage>
</organism>
<comment type="caution">
    <text evidence="2">The sequence shown here is derived from an EMBL/GenBank/DDBJ whole genome shotgun (WGS) entry which is preliminary data.</text>
</comment>